<dbReference type="AlphaFoldDB" id="A0A0L6JSU1"/>
<evidence type="ECO:0008006" key="4">
    <source>
        <dbReference type="Google" id="ProtNLM"/>
    </source>
</evidence>
<reference evidence="3" key="1">
    <citation type="submission" date="2015-07" db="EMBL/GenBank/DDBJ databases">
        <title>Near-Complete Genome Sequence of the Cellulolytic Bacterium Bacteroides (Pseudobacteroides) cellulosolvens ATCC 35603.</title>
        <authorList>
            <person name="Dassa B."/>
            <person name="Utturkar S.M."/>
            <person name="Klingeman D.M."/>
            <person name="Hurt R.A."/>
            <person name="Keller M."/>
            <person name="Xu J."/>
            <person name="Reddy Y.H.K."/>
            <person name="Borovok I."/>
            <person name="Grinberg I.R."/>
            <person name="Lamed R."/>
            <person name="Zhivin O."/>
            <person name="Bayer E.A."/>
            <person name="Brown S.D."/>
        </authorList>
    </citation>
    <scope>NUCLEOTIDE SEQUENCE [LARGE SCALE GENOMIC DNA]</scope>
    <source>
        <strain evidence="3">DSM 2933</strain>
    </source>
</reference>
<proteinExistence type="predicted"/>
<accession>A0A0L6JSU1</accession>
<sequence>MYEYYNSLDRQPQEDGQQFGPPFGQGQQFGPPFGQPFGQGQQFGPPFGPPSMMQGGASRPPSGPPPSFVPQQSQTQGVGIFAVDPGAIRPCTFRYIYIWLNTGESFWAWLVYVGRRSAAGWRWTGFRWIYFGVDLRNIESFVCY</sequence>
<dbReference type="EMBL" id="LGTC01000001">
    <property type="protein sequence ID" value="KNY28883.1"/>
    <property type="molecule type" value="Genomic_DNA"/>
</dbReference>
<dbReference type="STRING" id="398512.Bccel_4157"/>
<dbReference type="eggNOG" id="ENOG5032RKH">
    <property type="taxonomic scope" value="Bacteria"/>
</dbReference>
<evidence type="ECO:0000313" key="3">
    <source>
        <dbReference type="Proteomes" id="UP000036923"/>
    </source>
</evidence>
<protein>
    <recommendedName>
        <fullName evidence="4">Transporter</fullName>
    </recommendedName>
</protein>
<feature type="compositionally biased region" description="Low complexity" evidence="1">
    <location>
        <begin position="16"/>
        <end position="45"/>
    </location>
</feature>
<keyword evidence="3" id="KW-1185">Reference proteome</keyword>
<comment type="caution">
    <text evidence="2">The sequence shown here is derived from an EMBL/GenBank/DDBJ whole genome shotgun (WGS) entry which is preliminary data.</text>
</comment>
<evidence type="ECO:0000256" key="1">
    <source>
        <dbReference type="SAM" id="MobiDB-lite"/>
    </source>
</evidence>
<evidence type="ECO:0000313" key="2">
    <source>
        <dbReference type="EMBL" id="KNY28883.1"/>
    </source>
</evidence>
<feature type="region of interest" description="Disordered" evidence="1">
    <location>
        <begin position="1"/>
        <end position="74"/>
    </location>
</feature>
<organism evidence="2 3">
    <name type="scientific">Pseudobacteroides cellulosolvens ATCC 35603 = DSM 2933</name>
    <dbReference type="NCBI Taxonomy" id="398512"/>
    <lineage>
        <taxon>Bacteria</taxon>
        <taxon>Bacillati</taxon>
        <taxon>Bacillota</taxon>
        <taxon>Clostridia</taxon>
        <taxon>Eubacteriales</taxon>
        <taxon>Oscillospiraceae</taxon>
        <taxon>Pseudobacteroides</taxon>
    </lineage>
</organism>
<gene>
    <name evidence="2" type="ORF">Bccel_4157</name>
</gene>
<name>A0A0L6JSU1_9FIRM</name>
<dbReference type="PATRIC" id="fig|398512.5.peg.4350"/>
<dbReference type="OrthoDB" id="2068061at2"/>
<dbReference type="Proteomes" id="UP000036923">
    <property type="component" value="Unassembled WGS sequence"/>
</dbReference>
<dbReference type="RefSeq" id="WP_036937589.1">
    <property type="nucleotide sequence ID" value="NZ_JQKC01000005.1"/>
</dbReference>